<dbReference type="PANTHER" id="PTHR40128:SF1">
    <property type="entry name" value="PHYTANOYL-COA HYDROXYLASE"/>
    <property type="match status" value="1"/>
</dbReference>
<dbReference type="EMBL" id="QAPG01000019">
    <property type="protein sequence ID" value="TDZ38014.1"/>
    <property type="molecule type" value="Genomic_DNA"/>
</dbReference>
<proteinExistence type="predicted"/>
<evidence type="ECO:0000313" key="1">
    <source>
        <dbReference type="EMBL" id="TDZ38014.1"/>
    </source>
</evidence>
<sequence length="82" mass="9605">MNDGGFLSRDTVLCGKETKRKWLIAEYETGDVVFHNPYMVHASCKNKDPGARIRLATDLWFVDPENPYDRRWMKVYRPLDGL</sequence>
<dbReference type="PANTHER" id="PTHR40128">
    <property type="entry name" value="EXPRESSED PROTEIN"/>
    <property type="match status" value="1"/>
</dbReference>
<accession>A0A4R8QNM1</accession>
<dbReference type="AlphaFoldDB" id="A0A4R8QNM1"/>
<organism evidence="1 2">
    <name type="scientific">Colletotrichum spinosum</name>
    <dbReference type="NCBI Taxonomy" id="1347390"/>
    <lineage>
        <taxon>Eukaryota</taxon>
        <taxon>Fungi</taxon>
        <taxon>Dikarya</taxon>
        <taxon>Ascomycota</taxon>
        <taxon>Pezizomycotina</taxon>
        <taxon>Sordariomycetes</taxon>
        <taxon>Hypocreomycetidae</taxon>
        <taxon>Glomerellales</taxon>
        <taxon>Glomerellaceae</taxon>
        <taxon>Colletotrichum</taxon>
        <taxon>Colletotrichum orbiculare species complex</taxon>
    </lineage>
</organism>
<evidence type="ECO:0000313" key="2">
    <source>
        <dbReference type="Proteomes" id="UP000295083"/>
    </source>
</evidence>
<evidence type="ECO:0008006" key="3">
    <source>
        <dbReference type="Google" id="ProtNLM"/>
    </source>
</evidence>
<dbReference type="SUPFAM" id="SSF51197">
    <property type="entry name" value="Clavaminate synthase-like"/>
    <property type="match status" value="1"/>
</dbReference>
<gene>
    <name evidence="1" type="ORF">C8035_v007732</name>
</gene>
<keyword evidence="2" id="KW-1185">Reference proteome</keyword>
<name>A0A4R8QNM1_9PEZI</name>
<dbReference type="Proteomes" id="UP000295083">
    <property type="component" value="Unassembled WGS sequence"/>
</dbReference>
<reference evidence="1 2" key="1">
    <citation type="submission" date="2018-11" db="EMBL/GenBank/DDBJ databases">
        <title>Genome sequence and assembly of Colletotrichum spinosum.</title>
        <authorList>
            <person name="Gan P."/>
            <person name="Shirasu K."/>
        </authorList>
    </citation>
    <scope>NUCLEOTIDE SEQUENCE [LARGE SCALE GENOMIC DNA]</scope>
    <source>
        <strain evidence="1 2">CBS 515.97</strain>
    </source>
</reference>
<protein>
    <recommendedName>
        <fullName evidence="3">Phytanoyl-CoA dioxygenase</fullName>
    </recommendedName>
</protein>
<dbReference type="Gene3D" id="2.60.120.620">
    <property type="entry name" value="q2cbj1_9rhob like domain"/>
    <property type="match status" value="1"/>
</dbReference>
<comment type="caution">
    <text evidence="1">The sequence shown here is derived from an EMBL/GenBank/DDBJ whole genome shotgun (WGS) entry which is preliminary data.</text>
</comment>